<accession>A0A5J4SWT3</accession>
<sequence>MIQRAPTEDIARVLVSDEWTNKKLSDCTLMQLQWSVAHGIALGMGLIDESTVRQTPIKRLDIDRDLLPDAIRYPFGNGDVDPGEGETSYASKIVQDAVMQDMLTGGVNVLGDKLRTGQ</sequence>
<dbReference type="AlphaFoldDB" id="A0A5J4SWT3"/>
<evidence type="ECO:0000313" key="2">
    <source>
        <dbReference type="Proteomes" id="UP000324800"/>
    </source>
</evidence>
<evidence type="ECO:0000313" key="1">
    <source>
        <dbReference type="EMBL" id="KAA6350669.1"/>
    </source>
</evidence>
<comment type="caution">
    <text evidence="1">The sequence shown here is derived from an EMBL/GenBank/DDBJ whole genome shotgun (WGS) entry which is preliminary data.</text>
</comment>
<dbReference type="Proteomes" id="UP000324800">
    <property type="component" value="Unassembled WGS sequence"/>
</dbReference>
<organism evidence="1 2">
    <name type="scientific">Streblomastix strix</name>
    <dbReference type="NCBI Taxonomy" id="222440"/>
    <lineage>
        <taxon>Eukaryota</taxon>
        <taxon>Metamonada</taxon>
        <taxon>Preaxostyla</taxon>
        <taxon>Oxymonadida</taxon>
        <taxon>Streblomastigidae</taxon>
        <taxon>Streblomastix</taxon>
    </lineage>
</organism>
<feature type="non-terminal residue" evidence="1">
    <location>
        <position position="118"/>
    </location>
</feature>
<protein>
    <submittedName>
        <fullName evidence="1">Uncharacterized protein</fullName>
    </submittedName>
</protein>
<gene>
    <name evidence="1" type="ORF">EZS28_051879</name>
</gene>
<name>A0A5J4SWT3_9EUKA</name>
<dbReference type="EMBL" id="SNRW01039700">
    <property type="protein sequence ID" value="KAA6350669.1"/>
    <property type="molecule type" value="Genomic_DNA"/>
</dbReference>
<reference evidence="1 2" key="1">
    <citation type="submission" date="2019-03" db="EMBL/GenBank/DDBJ databases">
        <title>Single cell metagenomics reveals metabolic interactions within the superorganism composed of flagellate Streblomastix strix and complex community of Bacteroidetes bacteria on its surface.</title>
        <authorList>
            <person name="Treitli S.C."/>
            <person name="Kolisko M."/>
            <person name="Husnik F."/>
            <person name="Keeling P."/>
            <person name="Hampl V."/>
        </authorList>
    </citation>
    <scope>NUCLEOTIDE SEQUENCE [LARGE SCALE GENOMIC DNA]</scope>
    <source>
        <strain evidence="1">ST1C</strain>
    </source>
</reference>
<proteinExistence type="predicted"/>